<organism evidence="1 2">
    <name type="scientific">Marininema halotolerans</name>
    <dbReference type="NCBI Taxonomy" id="1155944"/>
    <lineage>
        <taxon>Bacteria</taxon>
        <taxon>Bacillati</taxon>
        <taxon>Bacillota</taxon>
        <taxon>Bacilli</taxon>
        <taxon>Bacillales</taxon>
        <taxon>Thermoactinomycetaceae</taxon>
        <taxon>Marininema</taxon>
    </lineage>
</organism>
<dbReference type="RefSeq" id="WP_091834107.1">
    <property type="nucleotide sequence ID" value="NZ_FPAA01000002.1"/>
</dbReference>
<protein>
    <submittedName>
        <fullName evidence="1">2-Methylaconitate cis-trans-isomerase PrpF (2-methyl citrate pathway)</fullName>
    </submittedName>
</protein>
<keyword evidence="1" id="KW-0413">Isomerase</keyword>
<name>A0A1I6PZ75_9BACL</name>
<dbReference type="SUPFAM" id="SSF54506">
    <property type="entry name" value="Diaminopimelate epimerase-like"/>
    <property type="match status" value="2"/>
</dbReference>
<reference evidence="2" key="1">
    <citation type="submission" date="2016-10" db="EMBL/GenBank/DDBJ databases">
        <authorList>
            <person name="Varghese N."/>
            <person name="Submissions S."/>
        </authorList>
    </citation>
    <scope>NUCLEOTIDE SEQUENCE [LARGE SCALE GENOMIC DNA]</scope>
    <source>
        <strain evidence="2">DSM 45789</strain>
    </source>
</reference>
<dbReference type="EMBL" id="FPAA01000002">
    <property type="protein sequence ID" value="SFS45370.1"/>
    <property type="molecule type" value="Genomic_DNA"/>
</dbReference>
<dbReference type="Proteomes" id="UP000198660">
    <property type="component" value="Unassembled WGS sequence"/>
</dbReference>
<evidence type="ECO:0000313" key="1">
    <source>
        <dbReference type="EMBL" id="SFS45370.1"/>
    </source>
</evidence>
<accession>A0A1I6PZ75</accession>
<dbReference type="GO" id="GO:0016853">
    <property type="term" value="F:isomerase activity"/>
    <property type="evidence" value="ECO:0007669"/>
    <property type="project" value="UniProtKB-KW"/>
</dbReference>
<evidence type="ECO:0000313" key="2">
    <source>
        <dbReference type="Proteomes" id="UP000198660"/>
    </source>
</evidence>
<dbReference type="AlphaFoldDB" id="A0A1I6PZ75"/>
<gene>
    <name evidence="1" type="ORF">SAMN05444972_102229</name>
</gene>
<keyword evidence="2" id="KW-1185">Reference proteome</keyword>
<proteinExistence type="predicted"/>
<sequence>MLIYKQSTFVPIYISGVTRIAVIIPEYEIIHEGLSPLEIARKVYLESSLINKPTNKLIFIHSIKDKNHYIVKFTQYVPEFDLIDESGDCGNALVASYLFLRDRGDIDKLAKFTSLNTGKVVEITYLGRYSNQHRVQISFKEPVRTINENLLSTNKPILQIKDGDMDYKVTAVNAGNPYIWLRAGDLSPLDLFEWSHREYSLLMRIRSIVQRELGINCHSVFPKVAVVDKPVCKFNHIRTRMITVPSWHGRFALTGVTNLIAGLYTNGTLMTQVGKTMTPSLPYFIEIPGGTIQATGHVKGGKLESVSILQEGYKIGGVNVP</sequence>
<dbReference type="Gene3D" id="3.10.310.10">
    <property type="entry name" value="Diaminopimelate Epimerase, Chain A, domain 1"/>
    <property type="match status" value="1"/>
</dbReference>
<dbReference type="OrthoDB" id="9779763at2"/>